<gene>
    <name evidence="2" type="ORF">AVDCRST_MAG86-2371</name>
</gene>
<protein>
    <submittedName>
        <fullName evidence="2">Beta-lactamase class C-like and penicillin binding proteins (PBPs) superfamily</fullName>
    </submittedName>
</protein>
<proteinExistence type="predicted"/>
<dbReference type="InterPro" id="IPR001466">
    <property type="entry name" value="Beta-lactam-related"/>
</dbReference>
<reference evidence="2" key="1">
    <citation type="submission" date="2020-02" db="EMBL/GenBank/DDBJ databases">
        <authorList>
            <person name="Meier V. D."/>
        </authorList>
    </citation>
    <scope>NUCLEOTIDE SEQUENCE</scope>
    <source>
        <strain evidence="2">AVDCRST_MAG86</strain>
    </source>
</reference>
<name>A0A6J4VGY1_9DEIN</name>
<organism evidence="2">
    <name type="scientific">uncultured Truepera sp</name>
    <dbReference type="NCBI Taxonomy" id="543023"/>
    <lineage>
        <taxon>Bacteria</taxon>
        <taxon>Thermotogati</taxon>
        <taxon>Deinococcota</taxon>
        <taxon>Deinococci</taxon>
        <taxon>Trueperales</taxon>
        <taxon>Trueperaceae</taxon>
        <taxon>Truepera</taxon>
        <taxon>environmental samples</taxon>
    </lineage>
</organism>
<dbReference type="AlphaFoldDB" id="A0A6J4VGY1"/>
<evidence type="ECO:0000259" key="1">
    <source>
        <dbReference type="Pfam" id="PF00144"/>
    </source>
</evidence>
<dbReference type="InterPro" id="IPR012338">
    <property type="entry name" value="Beta-lactam/transpept-like"/>
</dbReference>
<accession>A0A6J4VGY1</accession>
<dbReference type="PANTHER" id="PTHR43283:SF3">
    <property type="entry name" value="BETA-LACTAMASE FAMILY PROTEIN (AFU_ORTHOLOGUE AFUA_5G07500)"/>
    <property type="match status" value="1"/>
</dbReference>
<evidence type="ECO:0000313" key="2">
    <source>
        <dbReference type="EMBL" id="CAA9577658.1"/>
    </source>
</evidence>
<dbReference type="Gene3D" id="3.40.710.10">
    <property type="entry name" value="DD-peptidase/beta-lactamase superfamily"/>
    <property type="match status" value="1"/>
</dbReference>
<sequence length="406" mass="44263">MARKGRRQVGNGGFSQERLERMRRVLAGHVERGDVPGVVALVSCQDEVHVEAVGTKATTGGAPMQSDTVFRIASMTKPVVAAATMTLVEECRLRLDDPVDPLLPELAGRKVLKQLSGPLEDTVPANRAITLRDLLTMRMGFGFILEPSSTYPIHQAASDLGVMPGPPNPLAPHTPDEWLRRFATLPLLHQPGEKWTYPTAFSVLGVLLERATGQPLETVLRERIFEPLGMKDTSFSVPPDKLDRLASCYRASSPPGTLELYDDAATSAWRHPPKFPDADGGLVSTVDDYLAFGQMMLAKGKYKGERILSRLSVELMTTDQLTPAQRATAGYFLGDNRGWGLGMSVIIKRDDLSAVPGRFGWDGGLGTSWYSDPKEGLIGILMTQVMGFPSGIYSDFWTSAYGALDD</sequence>
<feature type="domain" description="Beta-lactamase-related" evidence="1">
    <location>
        <begin position="23"/>
        <end position="388"/>
    </location>
</feature>
<dbReference type="Pfam" id="PF00144">
    <property type="entry name" value="Beta-lactamase"/>
    <property type="match status" value="1"/>
</dbReference>
<dbReference type="SUPFAM" id="SSF56601">
    <property type="entry name" value="beta-lactamase/transpeptidase-like"/>
    <property type="match status" value="1"/>
</dbReference>
<dbReference type="PANTHER" id="PTHR43283">
    <property type="entry name" value="BETA-LACTAMASE-RELATED"/>
    <property type="match status" value="1"/>
</dbReference>
<dbReference type="InterPro" id="IPR050789">
    <property type="entry name" value="Diverse_Enzym_Activities"/>
</dbReference>
<dbReference type="EMBL" id="CADCWP010000209">
    <property type="protein sequence ID" value="CAA9577658.1"/>
    <property type="molecule type" value="Genomic_DNA"/>
</dbReference>